<organism evidence="2 3">
    <name type="scientific">Protopolystoma xenopodis</name>
    <dbReference type="NCBI Taxonomy" id="117903"/>
    <lineage>
        <taxon>Eukaryota</taxon>
        <taxon>Metazoa</taxon>
        <taxon>Spiralia</taxon>
        <taxon>Lophotrochozoa</taxon>
        <taxon>Platyhelminthes</taxon>
        <taxon>Monogenea</taxon>
        <taxon>Polyopisthocotylea</taxon>
        <taxon>Polystomatidea</taxon>
        <taxon>Polystomatidae</taxon>
        <taxon>Protopolystoma</taxon>
    </lineage>
</organism>
<accession>A0A448XPD9</accession>
<feature type="region of interest" description="Disordered" evidence="1">
    <location>
        <begin position="170"/>
        <end position="298"/>
    </location>
</feature>
<sequence length="333" mass="34771">MSARPLVASPAEPRPSPGSVTSGSPGLADSPLLQSLLRFSSSRLDDRLAPDEADQTDWSSLAPELESRQQGLSEATTPSREVVSSSSPPPPPPVAFTTKSLGSPGSLASLGSRQAAVQPSAGRRNEAPSGDATADELVAGMLARLALENSVLRQRIHRVTAEMNRILTEEPVNLTNPTSTATKRPTARAAAGSGEEESSCAGSRRPRPQSLGRSGEAKKTGQTRGSTRPVGATGSVRGRVGSSCLWDARRSAPPSTSGARDDKTKRRLQVGRGRPVPKSARPAASRPEAKQPPARLTGSVSPCRCLLRVGLEPGTGPCKKVVFTLILVNMMQG</sequence>
<dbReference type="EMBL" id="CAAALY010270092">
    <property type="protein sequence ID" value="VEL41603.1"/>
    <property type="molecule type" value="Genomic_DNA"/>
</dbReference>
<name>A0A448XPD9_9PLAT</name>
<feature type="compositionally biased region" description="Low complexity" evidence="1">
    <location>
        <begin position="177"/>
        <end position="203"/>
    </location>
</feature>
<evidence type="ECO:0000256" key="1">
    <source>
        <dbReference type="SAM" id="MobiDB-lite"/>
    </source>
</evidence>
<keyword evidence="3" id="KW-1185">Reference proteome</keyword>
<feature type="compositionally biased region" description="Low complexity" evidence="1">
    <location>
        <begin position="17"/>
        <end position="30"/>
    </location>
</feature>
<feature type="compositionally biased region" description="Low complexity" evidence="1">
    <location>
        <begin position="100"/>
        <end position="112"/>
    </location>
</feature>
<comment type="caution">
    <text evidence="2">The sequence shown here is derived from an EMBL/GenBank/DDBJ whole genome shotgun (WGS) entry which is preliminary data.</text>
</comment>
<feature type="compositionally biased region" description="Polar residues" evidence="1">
    <location>
        <begin position="68"/>
        <end position="79"/>
    </location>
</feature>
<evidence type="ECO:0000313" key="3">
    <source>
        <dbReference type="Proteomes" id="UP000784294"/>
    </source>
</evidence>
<dbReference type="Proteomes" id="UP000784294">
    <property type="component" value="Unassembled WGS sequence"/>
</dbReference>
<reference evidence="2" key="1">
    <citation type="submission" date="2018-11" db="EMBL/GenBank/DDBJ databases">
        <authorList>
            <consortium name="Pathogen Informatics"/>
        </authorList>
    </citation>
    <scope>NUCLEOTIDE SEQUENCE</scope>
</reference>
<evidence type="ECO:0000313" key="2">
    <source>
        <dbReference type="EMBL" id="VEL41603.1"/>
    </source>
</evidence>
<protein>
    <submittedName>
        <fullName evidence="2">Uncharacterized protein</fullName>
    </submittedName>
</protein>
<gene>
    <name evidence="2" type="ORF">PXEA_LOCUS35043</name>
</gene>
<proteinExistence type="predicted"/>
<feature type="region of interest" description="Disordered" evidence="1">
    <location>
        <begin position="1"/>
        <end position="30"/>
    </location>
</feature>
<feature type="region of interest" description="Disordered" evidence="1">
    <location>
        <begin position="46"/>
        <end position="132"/>
    </location>
</feature>
<dbReference type="AlphaFoldDB" id="A0A448XPD9"/>